<feature type="signal peptide" evidence="3">
    <location>
        <begin position="1"/>
        <end position="26"/>
    </location>
</feature>
<dbReference type="Pfam" id="PF13458">
    <property type="entry name" value="Peripla_BP_6"/>
    <property type="match status" value="1"/>
</dbReference>
<evidence type="ECO:0000313" key="6">
    <source>
        <dbReference type="Proteomes" id="UP000283993"/>
    </source>
</evidence>
<gene>
    <name evidence="5" type="ORF">SAOR_12830</name>
</gene>
<evidence type="ECO:0000259" key="4">
    <source>
        <dbReference type="Pfam" id="PF13458"/>
    </source>
</evidence>
<dbReference type="SUPFAM" id="SSF53822">
    <property type="entry name" value="Periplasmic binding protein-like I"/>
    <property type="match status" value="1"/>
</dbReference>
<dbReference type="PANTHER" id="PTHR30483:SF6">
    <property type="entry name" value="PERIPLASMIC BINDING PROTEIN OF ABC TRANSPORTER FOR NATURAL AMINO ACIDS"/>
    <property type="match status" value="1"/>
</dbReference>
<dbReference type="RefSeq" id="WP_123631789.1">
    <property type="nucleotide sequence ID" value="NZ_AYKH01000034.1"/>
</dbReference>
<organism evidence="5 6">
    <name type="scientific">Salinisphaera orenii MK-B5</name>
    <dbReference type="NCBI Taxonomy" id="856730"/>
    <lineage>
        <taxon>Bacteria</taxon>
        <taxon>Pseudomonadati</taxon>
        <taxon>Pseudomonadota</taxon>
        <taxon>Gammaproteobacteria</taxon>
        <taxon>Salinisphaerales</taxon>
        <taxon>Salinisphaeraceae</taxon>
        <taxon>Salinisphaera</taxon>
    </lineage>
</organism>
<feature type="domain" description="Leucine-binding protein" evidence="4">
    <location>
        <begin position="29"/>
        <end position="374"/>
    </location>
</feature>
<dbReference type="InterPro" id="IPR028082">
    <property type="entry name" value="Peripla_BP_I"/>
</dbReference>
<sequence>MTFTKTIRRVAAATALAMGLAGGAHAAETVNIGFTGPLSGGAALYGENTLEGLRMAVEEINADGGIDVDGTQYEINIESLDDMYSPSRAAVNGKRLVQQSNTPVVFTPHSGGTFALQAFNERDGFLIMSYTSIPSVTEKGNELTVKIPPNFTDYVEPFTKIAMERFGKKLGVANATHDYAKYWTKAFVPAWKEAGGEVVASNPMDYNKSADFYTGVSKVLSADPDVLFVGGASEPTGLVVRQARELGFEGGFVVMDQAKIDEVANVAGGMDAVEGAVGVTPLAHSDNPGAADFVEKYKQEHDNVATSETAYNYFAMHLVARAIEQAGTVDDPIAIRKAIPEALADLPAEYNPYDVQEISDDGDLIIDAEVAEVVDGEIELRRISDLKDDD</sequence>
<name>A0A423PIQ6_9GAMM</name>
<protein>
    <submittedName>
        <fullName evidence="5">Ethanolamine utilization protein EutJ</fullName>
    </submittedName>
</protein>
<reference evidence="5 6" key="1">
    <citation type="submission" date="2013-10" db="EMBL/GenBank/DDBJ databases">
        <title>Salinisphaera orenii MK-B5 Genome Sequencing.</title>
        <authorList>
            <person name="Lai Q."/>
            <person name="Li C."/>
            <person name="Shao Z."/>
        </authorList>
    </citation>
    <scope>NUCLEOTIDE SEQUENCE [LARGE SCALE GENOMIC DNA]</scope>
    <source>
        <strain evidence="5 6">MK-B5</strain>
    </source>
</reference>
<dbReference type="CDD" id="cd06336">
    <property type="entry name" value="PBP1_ABC_ligand_binding-like"/>
    <property type="match status" value="1"/>
</dbReference>
<evidence type="ECO:0000313" key="5">
    <source>
        <dbReference type="EMBL" id="ROO25426.1"/>
    </source>
</evidence>
<evidence type="ECO:0000256" key="3">
    <source>
        <dbReference type="SAM" id="SignalP"/>
    </source>
</evidence>
<dbReference type="Proteomes" id="UP000283993">
    <property type="component" value="Unassembled WGS sequence"/>
</dbReference>
<dbReference type="InterPro" id="IPR028081">
    <property type="entry name" value="Leu-bd"/>
</dbReference>
<evidence type="ECO:0000256" key="1">
    <source>
        <dbReference type="ARBA" id="ARBA00010062"/>
    </source>
</evidence>
<dbReference type="PANTHER" id="PTHR30483">
    <property type="entry name" value="LEUCINE-SPECIFIC-BINDING PROTEIN"/>
    <property type="match status" value="1"/>
</dbReference>
<evidence type="ECO:0000256" key="2">
    <source>
        <dbReference type="ARBA" id="ARBA00022729"/>
    </source>
</evidence>
<dbReference type="InterPro" id="IPR051010">
    <property type="entry name" value="BCAA_transport"/>
</dbReference>
<comment type="caution">
    <text evidence="5">The sequence shown here is derived from an EMBL/GenBank/DDBJ whole genome shotgun (WGS) entry which is preliminary data.</text>
</comment>
<dbReference type="Gene3D" id="3.40.50.2300">
    <property type="match status" value="2"/>
</dbReference>
<dbReference type="AlphaFoldDB" id="A0A423PIQ6"/>
<comment type="similarity">
    <text evidence="1">Belongs to the leucine-binding protein family.</text>
</comment>
<accession>A0A423PIQ6</accession>
<keyword evidence="6" id="KW-1185">Reference proteome</keyword>
<keyword evidence="2 3" id="KW-0732">Signal</keyword>
<feature type="chain" id="PRO_5019161512" evidence="3">
    <location>
        <begin position="27"/>
        <end position="390"/>
    </location>
</feature>
<dbReference type="EMBL" id="AYKH01000034">
    <property type="protein sequence ID" value="ROO25426.1"/>
    <property type="molecule type" value="Genomic_DNA"/>
</dbReference>
<proteinExistence type="inferred from homology"/>